<organism evidence="1 2">
    <name type="scientific">Brachyspira pilosicoli WesB</name>
    <dbReference type="NCBI Taxonomy" id="1161918"/>
    <lineage>
        <taxon>Bacteria</taxon>
        <taxon>Pseudomonadati</taxon>
        <taxon>Spirochaetota</taxon>
        <taxon>Spirochaetia</taxon>
        <taxon>Brachyspirales</taxon>
        <taxon>Brachyspiraceae</taxon>
        <taxon>Brachyspira</taxon>
    </lineage>
</organism>
<dbReference type="PATRIC" id="fig|1161918.5.peg.2082"/>
<protein>
    <submittedName>
        <fullName evidence="1">Unclassified</fullName>
    </submittedName>
</protein>
<gene>
    <name evidence="1" type="ORF">WESB_2520</name>
</gene>
<sequence>MKCQPNGFTLENSCSKFGYAFYVKGKKNFNIFLTEYKDHIEYEKNLNRYIQYKDNYVIYNNDIVINHGLAVIYKMMPYLKKGKKTHKDNKYYYIYFYNTLIVKLEWEKLRDIWNKRIENGKEKSFSHLRFALGGFNKYIDYALENYCYFVLGITPKEFK</sequence>
<dbReference type="EMBL" id="HE793032">
    <property type="protein sequence ID" value="CCG57982.1"/>
    <property type="molecule type" value="Genomic_DNA"/>
</dbReference>
<dbReference type="HOGENOM" id="CLU_1657449_0_0_12"/>
<name>K0JLK1_BRAPL</name>
<evidence type="ECO:0000313" key="1">
    <source>
        <dbReference type="EMBL" id="CCG57982.1"/>
    </source>
</evidence>
<proteinExistence type="predicted"/>
<dbReference type="Proteomes" id="UP000003759">
    <property type="component" value="Chromosome"/>
</dbReference>
<reference evidence="1 2" key="1">
    <citation type="journal article" date="2012" name="BMC Genomics">
        <title>Comparative genomics of Brachyspira pilosicoli strains: genome rearrangements, reductions and correlation of genetic compliment with phenotypic diversity.</title>
        <authorList>
            <person name="Mappley L.J."/>
            <person name="Black M.L."/>
            <person name="Abuoun M."/>
            <person name="Darby A.C."/>
            <person name="Woodward M.J."/>
            <person name="Parkhill J."/>
            <person name="Turner A.K."/>
            <person name="Bellgard M.I."/>
            <person name="La T."/>
            <person name="Phillips N.D."/>
            <person name="La Ragione R.M."/>
            <person name="Hampson D.J."/>
        </authorList>
    </citation>
    <scope>NUCLEOTIDE SEQUENCE [LARGE SCALE GENOMIC DNA]</scope>
    <source>
        <strain evidence="1">WesB</strain>
    </source>
</reference>
<accession>K0JLK1</accession>
<dbReference type="AlphaFoldDB" id="K0JLK1"/>
<dbReference type="KEGG" id="bpw:WESB_2520"/>
<evidence type="ECO:0000313" key="2">
    <source>
        <dbReference type="Proteomes" id="UP000003759"/>
    </source>
</evidence>